<name>A0ACB8RPV1_9AGAM</name>
<dbReference type="EMBL" id="MU275932">
    <property type="protein sequence ID" value="KAI0046189.1"/>
    <property type="molecule type" value="Genomic_DNA"/>
</dbReference>
<organism evidence="1 2">
    <name type="scientific">Auriscalpium vulgare</name>
    <dbReference type="NCBI Taxonomy" id="40419"/>
    <lineage>
        <taxon>Eukaryota</taxon>
        <taxon>Fungi</taxon>
        <taxon>Dikarya</taxon>
        <taxon>Basidiomycota</taxon>
        <taxon>Agaricomycotina</taxon>
        <taxon>Agaricomycetes</taxon>
        <taxon>Russulales</taxon>
        <taxon>Auriscalpiaceae</taxon>
        <taxon>Auriscalpium</taxon>
    </lineage>
</organism>
<dbReference type="Proteomes" id="UP000814033">
    <property type="component" value="Unassembled WGS sequence"/>
</dbReference>
<reference evidence="1" key="1">
    <citation type="submission" date="2021-02" db="EMBL/GenBank/DDBJ databases">
        <authorList>
            <consortium name="DOE Joint Genome Institute"/>
            <person name="Ahrendt S."/>
            <person name="Looney B.P."/>
            <person name="Miyauchi S."/>
            <person name="Morin E."/>
            <person name="Drula E."/>
            <person name="Courty P.E."/>
            <person name="Chicoki N."/>
            <person name="Fauchery L."/>
            <person name="Kohler A."/>
            <person name="Kuo A."/>
            <person name="Labutti K."/>
            <person name="Pangilinan J."/>
            <person name="Lipzen A."/>
            <person name="Riley R."/>
            <person name="Andreopoulos W."/>
            <person name="He G."/>
            <person name="Johnson J."/>
            <person name="Barry K.W."/>
            <person name="Grigoriev I.V."/>
            <person name="Nagy L."/>
            <person name="Hibbett D."/>
            <person name="Henrissat B."/>
            <person name="Matheny P.B."/>
            <person name="Labbe J."/>
            <person name="Martin F."/>
        </authorList>
    </citation>
    <scope>NUCLEOTIDE SEQUENCE</scope>
    <source>
        <strain evidence="1">FP105234-sp</strain>
    </source>
</reference>
<comment type="caution">
    <text evidence="1">The sequence shown here is derived from an EMBL/GenBank/DDBJ whole genome shotgun (WGS) entry which is preliminary data.</text>
</comment>
<protein>
    <submittedName>
        <fullName evidence="1">Uncharacterized protein</fullName>
    </submittedName>
</protein>
<proteinExistence type="predicted"/>
<keyword evidence="2" id="KW-1185">Reference proteome</keyword>
<evidence type="ECO:0000313" key="2">
    <source>
        <dbReference type="Proteomes" id="UP000814033"/>
    </source>
</evidence>
<sequence length="311" mass="33598">MFAALSRMRGLERLVLQMELQKSKGPVPTTLLPALKCLTLEVTISDARTLLARLALPAGVRVHLTLKLGFGSPRVWMPTLFPAMIACVDARAAPIARVAVRRALPSRHSPFVDVRAWRTGDTDSVPNLAVRLQGWEDIPSVLGSLPSTHLEALTMGRDAPDAAWLDALGNASKLHRVTVKGGAVTPFCAALERAPGVLPALSTLVIYVQVHLSAKTVLGDLLPRGLAARASAGKLLQELEVVGCDEDEACTRALQEAVPGLLVRWCWESEAEAEDEEEEDKDEDDGNISDFYDTSPGEESDSDSISEESQY</sequence>
<accession>A0ACB8RPV1</accession>
<reference evidence="1" key="2">
    <citation type="journal article" date="2022" name="New Phytol.">
        <title>Evolutionary transition to the ectomycorrhizal habit in the genomes of a hyperdiverse lineage of mushroom-forming fungi.</title>
        <authorList>
            <person name="Looney B."/>
            <person name="Miyauchi S."/>
            <person name="Morin E."/>
            <person name="Drula E."/>
            <person name="Courty P.E."/>
            <person name="Kohler A."/>
            <person name="Kuo A."/>
            <person name="LaButti K."/>
            <person name="Pangilinan J."/>
            <person name="Lipzen A."/>
            <person name="Riley R."/>
            <person name="Andreopoulos W."/>
            <person name="He G."/>
            <person name="Johnson J."/>
            <person name="Nolan M."/>
            <person name="Tritt A."/>
            <person name="Barry K.W."/>
            <person name="Grigoriev I.V."/>
            <person name="Nagy L.G."/>
            <person name="Hibbett D."/>
            <person name="Henrissat B."/>
            <person name="Matheny P.B."/>
            <person name="Labbe J."/>
            <person name="Martin F.M."/>
        </authorList>
    </citation>
    <scope>NUCLEOTIDE SEQUENCE</scope>
    <source>
        <strain evidence="1">FP105234-sp</strain>
    </source>
</reference>
<gene>
    <name evidence="1" type="ORF">FA95DRAFT_1560371</name>
</gene>
<evidence type="ECO:0000313" key="1">
    <source>
        <dbReference type="EMBL" id="KAI0046189.1"/>
    </source>
</evidence>